<gene>
    <name evidence="2" type="ORF">C7M84_004994</name>
</gene>
<reference evidence="2 3" key="2">
    <citation type="submission" date="2019-01" db="EMBL/GenBank/DDBJ databases">
        <title>The decoding of complex shrimp genome reveals the adaptation for benthos swimmer, frequently molting mechanism and breeding impact on genome.</title>
        <authorList>
            <person name="Sun Y."/>
            <person name="Gao Y."/>
            <person name="Yu Y."/>
        </authorList>
    </citation>
    <scope>NUCLEOTIDE SEQUENCE [LARGE SCALE GENOMIC DNA]</scope>
    <source>
        <tissue evidence="2">Muscle</tissue>
    </source>
</reference>
<comment type="caution">
    <text evidence="2">The sequence shown here is derived from an EMBL/GenBank/DDBJ whole genome shotgun (WGS) entry which is preliminary data.</text>
</comment>
<accession>A0A3R7PT89</accession>
<dbReference type="STRING" id="6689.A0A3R7PT89"/>
<organism evidence="2 3">
    <name type="scientific">Penaeus vannamei</name>
    <name type="common">Whiteleg shrimp</name>
    <name type="synonym">Litopenaeus vannamei</name>
    <dbReference type="NCBI Taxonomy" id="6689"/>
    <lineage>
        <taxon>Eukaryota</taxon>
        <taxon>Metazoa</taxon>
        <taxon>Ecdysozoa</taxon>
        <taxon>Arthropoda</taxon>
        <taxon>Crustacea</taxon>
        <taxon>Multicrustacea</taxon>
        <taxon>Malacostraca</taxon>
        <taxon>Eumalacostraca</taxon>
        <taxon>Eucarida</taxon>
        <taxon>Decapoda</taxon>
        <taxon>Dendrobranchiata</taxon>
        <taxon>Penaeoidea</taxon>
        <taxon>Penaeidae</taxon>
        <taxon>Penaeus</taxon>
    </lineage>
</organism>
<evidence type="ECO:0000313" key="2">
    <source>
        <dbReference type="EMBL" id="ROT76423.1"/>
    </source>
</evidence>
<evidence type="ECO:0000256" key="1">
    <source>
        <dbReference type="SAM" id="MobiDB-lite"/>
    </source>
</evidence>
<sequence>MADLTNILKKVKAGQVDSLQDNVRVLLSTCNGSAESQQILRHCSRLVYEQQDIDVQVFSGIVDIVNICCKHQQGPATVDAIFHLKSMFYVILITSKRKELHRHLIQLVSSVMPYVPQCDTTKGDGQAIVKNLYQSVWNASLSHNIPAEALMLQGYALQFLLAAGTSINKVCEQALKAVANFEHVQKTSDHLEKFFPTVISGLLDNMKRGAKVNGDTVLSVFGLVVEYAKTLLRLNKCADFSGIAGPLVAVLEQSCDQQTVMALKVGLKLMELAMAIKLGKRGEDMMMKFLQSCSVVSSSLVPNMILLLSLLCTTAMFEQQRGRDVTYMISMQLLDKLVETLLSRCSSPLTDENVKKVATVLCQQLGFYVDLQKNSADQKAVLKQALPWVNRANSFISANCAKKPDAIWQIYNVGVNAGNLGVLAFKGTIYNIAGKFLETSVDMLDMYYSMASNDQKKTVATSLHKKLVLWSDALRYSGCHWDAAVAAGRGMLRKHLTTTDLVNMWVKCKRDAERTGNKKLKGLTVCDVVGEARRKFHETEGATFNKTEALKYEIESYKKQSQNTADDQLSCGRVLVEECEGGKDAYEAKVYGLLVMVEVLWIQPELAGSSSEAVDLVKKAIALIQEAKNNKRYSSRLAELEALSNFWLYLCNLQRIQETAAEEVKESEKPSSLTVQATDLGEEEQVNDACDVRPAPTCLTLYSQESSFAPLHSALRIWEELSLKGEALEDVATVCSCLASVGYVYQLSGFITPTVRAWTTLVSVARKNSLRTYLLRGITELLLVVPELVPKELVKEAKEAITACQASSNQDPSVVYVTLIAITALAYYYLKLGQYSEGVLYMSEALKSDVMDKRTVRATEAQTIVHFVASMYAGLPHWVLEEAKKPSQPSISLALLACREANALVESYATSSSNGPPPPPTLSPLLFPPPPCPPPFPYSSTPLPPSFPYSSCPPPFPTSPLPPSYPLPTPPPSFPLLLTPTCPLPPLPPSPSAHSALTRDKSFCFTTVLICGLRNTAVFIRSTCFANPSPPPLCRNTPPPLRPTKSQTDERAKGFTSLAGRGFGASSKVPSLLSRATGERARYLIASARVICPCAVSPVKREIPVILDCQTAREANLSPNKPHCHVQLARQPATTKPNSPLLLDSLL</sequence>
<name>A0A3R7PT89_PENVA</name>
<dbReference type="AlphaFoldDB" id="A0A3R7PT89"/>
<evidence type="ECO:0000313" key="3">
    <source>
        <dbReference type="Proteomes" id="UP000283509"/>
    </source>
</evidence>
<reference evidence="2 3" key="1">
    <citation type="submission" date="2018-04" db="EMBL/GenBank/DDBJ databases">
        <authorList>
            <person name="Zhang X."/>
            <person name="Yuan J."/>
            <person name="Li F."/>
            <person name="Xiang J."/>
        </authorList>
    </citation>
    <scope>NUCLEOTIDE SEQUENCE [LARGE SCALE GENOMIC DNA]</scope>
    <source>
        <tissue evidence="2">Muscle</tissue>
    </source>
</reference>
<dbReference type="OrthoDB" id="6776738at2759"/>
<feature type="region of interest" description="Disordered" evidence="1">
    <location>
        <begin position="1128"/>
        <end position="1147"/>
    </location>
</feature>
<dbReference type="Proteomes" id="UP000283509">
    <property type="component" value="Unassembled WGS sequence"/>
</dbReference>
<proteinExistence type="predicted"/>
<dbReference type="EMBL" id="QCYY01001664">
    <property type="protein sequence ID" value="ROT76423.1"/>
    <property type="molecule type" value="Genomic_DNA"/>
</dbReference>
<keyword evidence="3" id="KW-1185">Reference proteome</keyword>
<protein>
    <submittedName>
        <fullName evidence="2">Putative separin</fullName>
    </submittedName>
</protein>